<protein>
    <submittedName>
        <fullName evidence="1">Uncharacterized protein</fullName>
    </submittedName>
</protein>
<organism evidence="1 2">
    <name type="scientific">Rhododendron molle</name>
    <name type="common">Chinese azalea</name>
    <name type="synonym">Azalea mollis</name>
    <dbReference type="NCBI Taxonomy" id="49168"/>
    <lineage>
        <taxon>Eukaryota</taxon>
        <taxon>Viridiplantae</taxon>
        <taxon>Streptophyta</taxon>
        <taxon>Embryophyta</taxon>
        <taxon>Tracheophyta</taxon>
        <taxon>Spermatophyta</taxon>
        <taxon>Magnoliopsida</taxon>
        <taxon>eudicotyledons</taxon>
        <taxon>Gunneridae</taxon>
        <taxon>Pentapetalae</taxon>
        <taxon>asterids</taxon>
        <taxon>Ericales</taxon>
        <taxon>Ericaceae</taxon>
        <taxon>Ericoideae</taxon>
        <taxon>Rhodoreae</taxon>
        <taxon>Rhododendron</taxon>
    </lineage>
</organism>
<keyword evidence="2" id="KW-1185">Reference proteome</keyword>
<comment type="caution">
    <text evidence="1">The sequence shown here is derived from an EMBL/GenBank/DDBJ whole genome shotgun (WGS) entry which is preliminary data.</text>
</comment>
<gene>
    <name evidence="1" type="ORF">RHMOL_Rhmol02G0294000</name>
</gene>
<reference evidence="1" key="1">
    <citation type="submission" date="2022-02" db="EMBL/GenBank/DDBJ databases">
        <title>Plant Genome Project.</title>
        <authorList>
            <person name="Zhang R.-G."/>
        </authorList>
    </citation>
    <scope>NUCLEOTIDE SEQUENCE</scope>
    <source>
        <strain evidence="1">AT1</strain>
    </source>
</reference>
<dbReference type="EMBL" id="CM046389">
    <property type="protein sequence ID" value="KAI8569656.1"/>
    <property type="molecule type" value="Genomic_DNA"/>
</dbReference>
<sequence>MLSSSLQTTPALHQKHFLIERVEKERNAEAKAKEGANEEFGGANEEKRGGGRGYKFLPSHASPILLWRFKMSHID</sequence>
<evidence type="ECO:0000313" key="1">
    <source>
        <dbReference type="EMBL" id="KAI8569656.1"/>
    </source>
</evidence>
<accession>A0ACC0PWW0</accession>
<evidence type="ECO:0000313" key="2">
    <source>
        <dbReference type="Proteomes" id="UP001062846"/>
    </source>
</evidence>
<dbReference type="Proteomes" id="UP001062846">
    <property type="component" value="Chromosome 2"/>
</dbReference>
<proteinExistence type="predicted"/>
<name>A0ACC0PWW0_RHOML</name>